<proteinExistence type="predicted"/>
<protein>
    <recommendedName>
        <fullName evidence="3">Toxin VasX N-terminal region domain-containing protein</fullName>
    </recommendedName>
</protein>
<dbReference type="CDD" id="cd20708">
    <property type="entry name" value="MIX_IV"/>
    <property type="match status" value="1"/>
</dbReference>
<organism evidence="4">
    <name type="scientific">bacterium 19NY03SH02</name>
    <dbReference type="NCBI Taxonomy" id="2920631"/>
    <lineage>
        <taxon>Bacteria</taxon>
    </lineage>
</organism>
<keyword evidence="2" id="KW-0472">Membrane</keyword>
<evidence type="ECO:0000259" key="3">
    <source>
        <dbReference type="Pfam" id="PF20249"/>
    </source>
</evidence>
<sequence>MSADRQQQDANDKATQESDTKAGSLLATCPLKAQTVKIVPVRYALDEFQLVPEPCPKHNLPSEGNFPGGYFSKQLKCNSYTLRQLTDGWLYVWNQTEKTLHEYEVRGPQLIRYQFGDNEADKPLSERGTALEPKVYLEYNRGSELYLMFSQLRCSWPMLEHYRSNGEAQRRWGRKLSLPGFCRTMAEPHTAPIKVLSQVADIAGEAKFPLAVPSLQDRGEGDEKISGKPVQPLTTYLGPISDKDSALMVALDDIWSDINDMMSQVAYLPGQMHELDETEVYRRMNAQAVIQLCGAGDMLSMEDWMHSERLPPKIRGNKLAISRYLDKVSDYAYEKEQWNIAVQRASRKLNDSFDLPSSEVFKRLEKEIVEEYGRVPVIPSGWEKNKKKRQYADLQAAEDFLAEHLKHDSDLNDEIELRVEELFSCHLSIPPDARIVGADCHHPEHQFALTNWIGENFELLMPFIDGPIKERLMNALWHSDKPEALIILSYSGFDSELYDGIRQILSHFPEDPNATGSNSVALANNANSRVKEIFSAFDEIGLMEHDWATRFHGDALKTLTAMRDALGHEINRGWTNLMHAFLPLIHLKRQDIAQAGNISSLISPRKMLGMTLIASFVNDEKLAPNGDYHRNKNRADKEVKNLSGKLAKQKGILERGYLPNRNAEQVKLGKIEAEWAEAFSQQKINNSGWLAVLKNNEVMEQYRVKVDNAMKLFASKGATALKSLGIGRVAVLLNLWNLCETPMPKEIGLDAIDPYNSSSSSIKSKTLISNVGYFSAALTAIWYDTAWEELKDNVKNATGELKSSKSIYSIRHVVRDKEKSLLKLSLKDAADIRGKDFSALLKNFRGLARIMGAATIVASVFELLVIGDDLGYFGSKGKDYNELERGIVLVKGIATAATVISGTYVLLMGFGLAAGIAWMGPLAAVAGVVYLITSVLQELIFRDDLDKWLEKSSFGKLKLWLNNPAAEFQHLMDCLIKPFVYAEACFDVIIGAEGYVRHDVKGCWIVFRLPLKGMTVNISEVYYKYRLWGLEQWHDSKLNELIATPISENTFNKIIRDGLPDSLDNIDFLSESKDPELASNIWLLGVKLDKVSDWFIKDVADIWLEITRPESLGVSKSWQYTIESYDLIWRGKNYEHDAIDKPESFKAVPLRFPSNKEGV</sequence>
<dbReference type="InterPro" id="IPR046864">
    <property type="entry name" value="VasX_N"/>
</dbReference>
<feature type="region of interest" description="Disordered" evidence="1">
    <location>
        <begin position="1"/>
        <end position="20"/>
    </location>
</feature>
<dbReference type="EMBL" id="CP095354">
    <property type="protein sequence ID" value="XAG80355.1"/>
    <property type="molecule type" value="Genomic_DNA"/>
</dbReference>
<keyword evidence="2" id="KW-0812">Transmembrane</keyword>
<dbReference type="Pfam" id="PF20249">
    <property type="entry name" value="VasX_N"/>
    <property type="match status" value="1"/>
</dbReference>
<evidence type="ECO:0000256" key="1">
    <source>
        <dbReference type="SAM" id="MobiDB-lite"/>
    </source>
</evidence>
<gene>
    <name evidence="4" type="ORF">MRN14_18245</name>
</gene>
<name>A0AAU6V0Y8_UNCXX</name>
<accession>A0AAU6V0Y8</accession>
<reference evidence="4" key="1">
    <citation type="submission" date="2022-03" db="EMBL/GenBank/DDBJ databases">
        <title>Sea Food Isolates.</title>
        <authorList>
            <person name="Li c."/>
        </authorList>
    </citation>
    <scope>NUCLEOTIDE SEQUENCE</scope>
    <source>
        <strain evidence="4">19NY03SH02</strain>
    </source>
</reference>
<feature type="transmembrane region" description="Helical" evidence="2">
    <location>
        <begin position="888"/>
        <end position="910"/>
    </location>
</feature>
<evidence type="ECO:0000256" key="2">
    <source>
        <dbReference type="SAM" id="Phobius"/>
    </source>
</evidence>
<dbReference type="AlphaFoldDB" id="A0AAU6V0Y8"/>
<feature type="transmembrane region" description="Helical" evidence="2">
    <location>
        <begin position="916"/>
        <end position="941"/>
    </location>
</feature>
<evidence type="ECO:0000313" key="4">
    <source>
        <dbReference type="EMBL" id="XAG80355.1"/>
    </source>
</evidence>
<keyword evidence="2" id="KW-1133">Transmembrane helix</keyword>
<feature type="transmembrane region" description="Helical" evidence="2">
    <location>
        <begin position="846"/>
        <end position="867"/>
    </location>
</feature>
<feature type="domain" description="Toxin VasX N-terminal region" evidence="3">
    <location>
        <begin position="29"/>
        <end position="178"/>
    </location>
</feature>